<comment type="function">
    <text evidence="6">Catalyzes the reduction of dTDP-6-deoxy-L-lyxo-4-hexulose to yield dTDP-L-rhamnose.</text>
</comment>
<name>A0A4D8RKS5_AZOBR</name>
<evidence type="ECO:0000256" key="5">
    <source>
        <dbReference type="ARBA" id="ARBA00048200"/>
    </source>
</evidence>
<organism evidence="8 9">
    <name type="scientific">Azospirillum brasilense</name>
    <dbReference type="NCBI Taxonomy" id="192"/>
    <lineage>
        <taxon>Bacteria</taxon>
        <taxon>Pseudomonadati</taxon>
        <taxon>Pseudomonadota</taxon>
        <taxon>Alphaproteobacteria</taxon>
        <taxon>Rhodospirillales</taxon>
        <taxon>Azospirillaceae</taxon>
        <taxon>Azospirillum</taxon>
    </lineage>
</organism>
<dbReference type="InterPro" id="IPR036291">
    <property type="entry name" value="NAD(P)-bd_dom_sf"/>
</dbReference>
<dbReference type="PANTHER" id="PTHR10491">
    <property type="entry name" value="DTDP-4-DEHYDRORHAMNOSE REDUCTASE"/>
    <property type="match status" value="1"/>
</dbReference>
<dbReference type="EMBL" id="CP032350">
    <property type="protein sequence ID" value="QCO19929.1"/>
    <property type="molecule type" value="Genomic_DNA"/>
</dbReference>
<accession>A0A4D8RKS5</accession>
<dbReference type="Gene3D" id="3.40.50.720">
    <property type="entry name" value="NAD(P)-binding Rossmann-like Domain"/>
    <property type="match status" value="1"/>
</dbReference>
<dbReference type="RefSeq" id="WP_137143718.1">
    <property type="nucleotide sequence ID" value="NZ_CP032350.1"/>
</dbReference>
<dbReference type="GO" id="GO:0008831">
    <property type="term" value="F:dTDP-4-dehydrorhamnose reductase activity"/>
    <property type="evidence" value="ECO:0007669"/>
    <property type="project" value="UniProtKB-EC"/>
</dbReference>
<dbReference type="AlphaFoldDB" id="A0A4D8RKS5"/>
<dbReference type="SUPFAM" id="SSF51735">
    <property type="entry name" value="NAD(P)-binding Rossmann-fold domains"/>
    <property type="match status" value="1"/>
</dbReference>
<evidence type="ECO:0000256" key="1">
    <source>
        <dbReference type="ARBA" id="ARBA00004781"/>
    </source>
</evidence>
<comment type="catalytic activity">
    <reaction evidence="5 6">
        <text>dTDP-beta-L-rhamnose + NADP(+) = dTDP-4-dehydro-beta-L-rhamnose + NADPH + H(+)</text>
        <dbReference type="Rhea" id="RHEA:21796"/>
        <dbReference type="ChEBI" id="CHEBI:15378"/>
        <dbReference type="ChEBI" id="CHEBI:57510"/>
        <dbReference type="ChEBI" id="CHEBI:57783"/>
        <dbReference type="ChEBI" id="CHEBI:58349"/>
        <dbReference type="ChEBI" id="CHEBI:62830"/>
        <dbReference type="EC" id="1.1.1.133"/>
    </reaction>
</comment>
<dbReference type="EC" id="1.1.1.133" evidence="3 6"/>
<sequence>MAEAALPIRTVLVFGAGGQVGFELLRAAWAPGLRPVGLTRADGDVTDPAAVAAAVAAHRPALVVNASAYTAVDKAESEPEPAFAVNRHGPANLARACADAGVPLIHISTDYVFDGASKTTPWREDDPVAPQGVYAASKLAGEEAVRDLLPADHVILRTAWVFGAHGHNFVKTMLRLARERDELRVVADQRGCPTPAAGIADAIAAIARLRLAPAPAEARRWTPGTFHYAGAPATSWHGFAERIVDRAAERIGRRPPVRAIATADFPTPAKRPANSVLDTALITRTYGIAPADWEAALDRMLDEILDHSQTVRAGA</sequence>
<dbReference type="CDD" id="cd05254">
    <property type="entry name" value="dTDP_HR_like_SDR_e"/>
    <property type="match status" value="1"/>
</dbReference>
<evidence type="ECO:0000256" key="4">
    <source>
        <dbReference type="ARBA" id="ARBA00017099"/>
    </source>
</evidence>
<gene>
    <name evidence="8" type="primary">rfbD</name>
    <name evidence="8" type="ORF">D3869_32305</name>
</gene>
<evidence type="ECO:0000256" key="3">
    <source>
        <dbReference type="ARBA" id="ARBA00012929"/>
    </source>
</evidence>
<dbReference type="InterPro" id="IPR029903">
    <property type="entry name" value="RmlD-like-bd"/>
</dbReference>
<comment type="pathway">
    <text evidence="1 6">Carbohydrate biosynthesis; dTDP-L-rhamnose biosynthesis.</text>
</comment>
<keyword evidence="6" id="KW-0521">NADP</keyword>
<comment type="cofactor">
    <cofactor evidence="6">
        <name>Mg(2+)</name>
        <dbReference type="ChEBI" id="CHEBI:18420"/>
    </cofactor>
    <text evidence="6">Binds 1 Mg(2+) ion per monomer.</text>
</comment>
<dbReference type="Gene3D" id="3.90.25.10">
    <property type="entry name" value="UDP-galactose 4-epimerase, domain 1"/>
    <property type="match status" value="1"/>
</dbReference>
<protein>
    <recommendedName>
        <fullName evidence="4 6">dTDP-4-dehydrorhamnose reductase</fullName>
        <ecNumber evidence="3 6">1.1.1.133</ecNumber>
    </recommendedName>
</protein>
<dbReference type="GO" id="GO:0019305">
    <property type="term" value="P:dTDP-rhamnose biosynthetic process"/>
    <property type="evidence" value="ECO:0007669"/>
    <property type="project" value="UniProtKB-UniPathway"/>
</dbReference>
<dbReference type="InterPro" id="IPR005913">
    <property type="entry name" value="dTDP_dehydrorham_reduct"/>
</dbReference>
<reference evidence="8 9" key="1">
    <citation type="submission" date="2018-09" db="EMBL/GenBank/DDBJ databases">
        <title>Whole genome based analysis of evolution and adaptive divergence in Indian and Brazilian strains of Azospirillum brasilense.</title>
        <authorList>
            <person name="Singh C."/>
            <person name="Tripathi A.K."/>
        </authorList>
    </citation>
    <scope>NUCLEOTIDE SEQUENCE [LARGE SCALE GENOMIC DNA]</scope>
    <source>
        <strain evidence="8 9">MTCC4039</strain>
        <plasmid evidence="8 9">p5</plasmid>
    </source>
</reference>
<keyword evidence="6 8" id="KW-0560">Oxidoreductase</keyword>
<evidence type="ECO:0000313" key="8">
    <source>
        <dbReference type="EMBL" id="QCO19929.1"/>
    </source>
</evidence>
<evidence type="ECO:0000256" key="6">
    <source>
        <dbReference type="RuleBase" id="RU364082"/>
    </source>
</evidence>
<evidence type="ECO:0000256" key="2">
    <source>
        <dbReference type="ARBA" id="ARBA00010944"/>
    </source>
</evidence>
<feature type="domain" description="RmlD-like substrate binding" evidence="7">
    <location>
        <begin position="10"/>
        <end position="304"/>
    </location>
</feature>
<dbReference type="Pfam" id="PF04321">
    <property type="entry name" value="RmlD_sub_bind"/>
    <property type="match status" value="1"/>
</dbReference>
<dbReference type="PANTHER" id="PTHR10491:SF4">
    <property type="entry name" value="METHIONINE ADENOSYLTRANSFERASE 2 SUBUNIT BETA"/>
    <property type="match status" value="1"/>
</dbReference>
<evidence type="ECO:0000313" key="9">
    <source>
        <dbReference type="Proteomes" id="UP000298693"/>
    </source>
</evidence>
<keyword evidence="8" id="KW-0614">Plasmid</keyword>
<dbReference type="NCBIfam" id="TIGR01214">
    <property type="entry name" value="rmlD"/>
    <property type="match status" value="1"/>
</dbReference>
<dbReference type="UniPathway" id="UPA00124"/>
<proteinExistence type="inferred from homology"/>
<evidence type="ECO:0000259" key="7">
    <source>
        <dbReference type="Pfam" id="PF04321"/>
    </source>
</evidence>
<geneLocation type="plasmid" evidence="8">
    <name>p5</name>
</geneLocation>
<dbReference type="Proteomes" id="UP000298693">
    <property type="component" value="Plasmid p5"/>
</dbReference>
<comment type="similarity">
    <text evidence="2 6">Belongs to the dTDP-4-dehydrorhamnose reductase family.</text>
</comment>